<dbReference type="Pfam" id="PF01494">
    <property type="entry name" value="FAD_binding_3"/>
    <property type="match status" value="1"/>
</dbReference>
<evidence type="ECO:0000313" key="2">
    <source>
        <dbReference type="EMBL" id="WIM99033.1"/>
    </source>
</evidence>
<dbReference type="InterPro" id="IPR036188">
    <property type="entry name" value="FAD/NAD-bd_sf"/>
</dbReference>
<dbReference type="Proteomes" id="UP001240150">
    <property type="component" value="Chromosome"/>
</dbReference>
<dbReference type="PRINTS" id="PR00420">
    <property type="entry name" value="RNGMNOXGNASE"/>
</dbReference>
<dbReference type="PANTHER" id="PTHR46865:SF2">
    <property type="entry name" value="MONOOXYGENASE"/>
    <property type="match status" value="1"/>
</dbReference>
<evidence type="ECO:0000259" key="1">
    <source>
        <dbReference type="Pfam" id="PF01494"/>
    </source>
</evidence>
<sequence>MQRTALISGAGIAGTTAAYWLARHGWQTTIVERAAGLRSSGNPVDVRGPALPVADRMGILPSLRALATHARGIRVLDPGGRPIARLPMGSDDGDVEIMRGDLAGVLWSAARDDTELIVDDTITAMDQDADGVDVTFERSAPRRFDLVIGGDGLHSAVRRIAFGPEPGFSEFLGLYVATVQFGGPPANPDEVELLNVPGRLLALHPARGEAGAAFIFRHPELTAADRRDTAAQQRVITKAYRGVGWRVPEILDRLREADDIYFDAVVRVRLDSWTRGRITLLGDAASCVSLFGDGSTLAIAGAHRLATALAGSPADPRAALRRYEAEHRKLTTPKQRRVHLAATLLVPAHRLTLATRNTVARVLSRA</sequence>
<accession>A0ABY8WPK6</accession>
<dbReference type="InterPro" id="IPR002938">
    <property type="entry name" value="FAD-bd"/>
</dbReference>
<keyword evidence="3" id="KW-1185">Reference proteome</keyword>
<dbReference type="RefSeq" id="WP_284920472.1">
    <property type="nucleotide sequence ID" value="NZ_CP126980.1"/>
</dbReference>
<feature type="domain" description="FAD-binding" evidence="1">
    <location>
        <begin position="5"/>
        <end position="328"/>
    </location>
</feature>
<dbReference type="SUPFAM" id="SSF51905">
    <property type="entry name" value="FAD/NAD(P)-binding domain"/>
    <property type="match status" value="1"/>
</dbReference>
<dbReference type="Gene3D" id="3.50.50.60">
    <property type="entry name" value="FAD/NAD(P)-binding domain"/>
    <property type="match status" value="1"/>
</dbReference>
<proteinExistence type="predicted"/>
<evidence type="ECO:0000313" key="3">
    <source>
        <dbReference type="Proteomes" id="UP001240150"/>
    </source>
</evidence>
<dbReference type="PANTHER" id="PTHR46865">
    <property type="entry name" value="OXIDOREDUCTASE-RELATED"/>
    <property type="match status" value="1"/>
</dbReference>
<gene>
    <name evidence="2" type="ORF">ACTOB_002662</name>
</gene>
<name>A0ABY8WPK6_9ACTN</name>
<dbReference type="EMBL" id="CP126980">
    <property type="protein sequence ID" value="WIM99033.1"/>
    <property type="molecule type" value="Genomic_DNA"/>
</dbReference>
<reference evidence="2 3" key="1">
    <citation type="submission" date="2023-06" db="EMBL/GenBank/DDBJ databases">
        <authorList>
            <person name="Yushchuk O."/>
            <person name="Binda E."/>
            <person name="Ruckert-Reed C."/>
            <person name="Fedorenko V."/>
            <person name="Kalinowski J."/>
            <person name="Marinelli F."/>
        </authorList>
    </citation>
    <scope>NUCLEOTIDE SEQUENCE [LARGE SCALE GENOMIC DNA]</scope>
    <source>
        <strain evidence="2 3">NRRL 3884</strain>
    </source>
</reference>
<dbReference type="Gene3D" id="3.30.9.10">
    <property type="entry name" value="D-Amino Acid Oxidase, subunit A, domain 2"/>
    <property type="match status" value="1"/>
</dbReference>
<dbReference type="InterPro" id="IPR051704">
    <property type="entry name" value="FAD_aromatic-hydroxylase"/>
</dbReference>
<organism evidence="2 3">
    <name type="scientific">Actinoplanes oblitus</name>
    <dbReference type="NCBI Taxonomy" id="3040509"/>
    <lineage>
        <taxon>Bacteria</taxon>
        <taxon>Bacillati</taxon>
        <taxon>Actinomycetota</taxon>
        <taxon>Actinomycetes</taxon>
        <taxon>Micromonosporales</taxon>
        <taxon>Micromonosporaceae</taxon>
        <taxon>Actinoplanes</taxon>
    </lineage>
</organism>
<protein>
    <submittedName>
        <fullName evidence="2">FAD-dependent oxidoreductase</fullName>
    </submittedName>
</protein>